<dbReference type="Proteomes" id="UP000831120">
    <property type="component" value="Chromosome"/>
</dbReference>
<reference evidence="3" key="1">
    <citation type="submission" date="2016-06" db="EMBL/GenBank/DDBJ databases">
        <title>Whole genome sequencing of Thermus brockianus strain GE-1.</title>
        <authorList>
            <person name="Schaefers C."/>
            <person name="Blank S."/>
            <person name="Wiebusch S."/>
            <person name="Elleuche S."/>
            <person name="Antranikian G."/>
        </authorList>
    </citation>
    <scope>NUCLEOTIDE SEQUENCE [LARGE SCALE GENOMIC DNA]</scope>
    <source>
        <strain evidence="3">GE-1</strain>
    </source>
</reference>
<proteinExistence type="predicted"/>
<name>A0A1J0LSC1_THEBO</name>
<dbReference type="STRING" id="56956.A0O31_01106"/>
<evidence type="ECO:0000313" key="4">
    <source>
        <dbReference type="Proteomes" id="UP000831120"/>
    </source>
</evidence>
<organism evidence="1 3">
    <name type="scientific">Thermus brockianus</name>
    <dbReference type="NCBI Taxonomy" id="56956"/>
    <lineage>
        <taxon>Bacteria</taxon>
        <taxon>Thermotogati</taxon>
        <taxon>Deinococcota</taxon>
        <taxon>Deinococci</taxon>
        <taxon>Thermales</taxon>
        <taxon>Thermaceae</taxon>
        <taxon>Thermus</taxon>
    </lineage>
</organism>
<dbReference type="AlphaFoldDB" id="A0A1J0LSC1"/>
<dbReference type="RefSeq" id="WP_420833561.1">
    <property type="nucleotide sequence ID" value="NZ_AP025593.1"/>
</dbReference>
<reference evidence="1" key="2">
    <citation type="journal article" date="2017" name="Stand. Genomic Sci.">
        <title>Complete genome sequence of Thermus brockianus GE-1 reveals key enzymes of xylan/xylose metabolism.</title>
        <authorList>
            <person name="Schaefers C."/>
            <person name="Blank S."/>
            <person name="Wiebusch S."/>
            <person name="Elleuche S."/>
            <person name="Antranikian G."/>
        </authorList>
    </citation>
    <scope>NUCLEOTIDE SEQUENCE</scope>
    <source>
        <strain evidence="1">GE-1</strain>
    </source>
</reference>
<sequence>MRLLVVDFDYFFPVPQDPGHPEAHLYAWGHFETPYYLQDVWEARAWAFLLRGLPLPQAQGWEGFWERFRFAPEAQLFYADSNALAFHPRVRAGVEEVVLFDAHHDAGYRSLGEEPACDDWMVFYARQGARLTLYYPPWRDPSLEPEPQVPVVRLLDPGGKVEGVFHRAFLCRSGAWVPSWVDPSFFAFLEAAPLPKEALEPVRPREPRVEALKDRVREEELGLWIMDALRKPR</sequence>
<accession>A0A1J0LSC1</accession>
<evidence type="ECO:0000313" key="2">
    <source>
        <dbReference type="EMBL" id="BDG15305.1"/>
    </source>
</evidence>
<dbReference type="EMBL" id="CP016312">
    <property type="protein sequence ID" value="APD09249.1"/>
    <property type="molecule type" value="Genomic_DNA"/>
</dbReference>
<dbReference type="Proteomes" id="UP000182993">
    <property type="component" value="Chromosome"/>
</dbReference>
<dbReference type="KEGG" id="tbc:A0O31_01106"/>
<evidence type="ECO:0000313" key="3">
    <source>
        <dbReference type="Proteomes" id="UP000182993"/>
    </source>
</evidence>
<gene>
    <name evidence="1" type="ORF">A0O31_01106</name>
    <name evidence="2" type="ORF">TbrSNM41_00390</name>
</gene>
<dbReference type="EMBL" id="AP025593">
    <property type="protein sequence ID" value="BDG15305.1"/>
    <property type="molecule type" value="Genomic_DNA"/>
</dbReference>
<reference evidence="2 4" key="3">
    <citation type="journal article" date="2022" name="Microbiol. Resour. Announc.">
        <title>Complete Genome Sequences of Thermus Strains Isolated from Senami Hot Spring in Japan.</title>
        <authorList>
            <person name="Miyazaki K."/>
        </authorList>
    </citation>
    <scope>NUCLEOTIDE SEQUENCE [LARGE SCALE GENOMIC DNA]</scope>
    <source>
        <strain evidence="2 4">SNM4-1</strain>
    </source>
</reference>
<keyword evidence="4" id="KW-1185">Reference proteome</keyword>
<protein>
    <submittedName>
        <fullName evidence="1">Uncharacterized protein</fullName>
    </submittedName>
</protein>
<evidence type="ECO:0000313" key="1">
    <source>
        <dbReference type="EMBL" id="APD09249.1"/>
    </source>
</evidence>